<name>A0A5C6XRB2_9DELT</name>
<dbReference type="PANTHER" id="PTHR34322">
    <property type="entry name" value="TRANSPOSASE, Y1_TNP DOMAIN-CONTAINING"/>
    <property type="match status" value="1"/>
</dbReference>
<comment type="caution">
    <text evidence="2">The sequence shown here is derived from an EMBL/GenBank/DDBJ whole genome shotgun (WGS) entry which is preliminary data.</text>
</comment>
<dbReference type="EMBL" id="VOSL01000022">
    <property type="protein sequence ID" value="TXD41158.1"/>
    <property type="molecule type" value="Genomic_DNA"/>
</dbReference>
<gene>
    <name evidence="2" type="ORF">FRC96_04880</name>
</gene>
<dbReference type="GO" id="GO:0006313">
    <property type="term" value="P:DNA transposition"/>
    <property type="evidence" value="ECO:0007669"/>
    <property type="project" value="InterPro"/>
</dbReference>
<dbReference type="Gene3D" id="3.30.70.1290">
    <property type="entry name" value="Transposase IS200-like"/>
    <property type="match status" value="1"/>
</dbReference>
<feature type="domain" description="Transposase IS200-like" evidence="1">
    <location>
        <begin position="8"/>
        <end position="124"/>
    </location>
</feature>
<proteinExistence type="predicted"/>
<protein>
    <recommendedName>
        <fullName evidence="1">Transposase IS200-like domain-containing protein</fullName>
    </recommendedName>
</protein>
<dbReference type="OrthoDB" id="5493590at2"/>
<evidence type="ECO:0000259" key="1">
    <source>
        <dbReference type="SMART" id="SM01321"/>
    </source>
</evidence>
<dbReference type="PANTHER" id="PTHR34322:SF2">
    <property type="entry name" value="TRANSPOSASE IS200-LIKE DOMAIN-CONTAINING PROTEIN"/>
    <property type="match status" value="1"/>
</dbReference>
<accession>A0A5C6XRB2</accession>
<dbReference type="SMART" id="SM01321">
    <property type="entry name" value="Y1_Tnp"/>
    <property type="match status" value="1"/>
</dbReference>
<dbReference type="AlphaFoldDB" id="A0A5C6XRB2"/>
<dbReference type="Proteomes" id="UP000321046">
    <property type="component" value="Unassembled WGS sequence"/>
</dbReference>
<dbReference type="InterPro" id="IPR002686">
    <property type="entry name" value="Transposase_17"/>
</dbReference>
<reference evidence="2 3" key="1">
    <citation type="submission" date="2019-08" db="EMBL/GenBank/DDBJ databases">
        <title>Bradymonadales sp. TMQ2.</title>
        <authorList>
            <person name="Liang Q."/>
        </authorList>
    </citation>
    <scope>NUCLEOTIDE SEQUENCE [LARGE SCALE GENOMIC DNA]</scope>
    <source>
        <strain evidence="2 3">TMQ2</strain>
    </source>
</reference>
<dbReference type="RefSeq" id="WP_146973338.1">
    <property type="nucleotide sequence ID" value="NZ_VOSL01000022.1"/>
</dbReference>
<dbReference type="GO" id="GO:0004803">
    <property type="term" value="F:transposase activity"/>
    <property type="evidence" value="ECO:0007669"/>
    <property type="project" value="InterPro"/>
</dbReference>
<dbReference type="GO" id="GO:0003677">
    <property type="term" value="F:DNA binding"/>
    <property type="evidence" value="ECO:0007669"/>
    <property type="project" value="InterPro"/>
</dbReference>
<sequence length="307" mass="35583">MTRPRRHIEGQVVAITRRCFDRNHFMRPDTTMHDIAEYVFGRSTQKNNVEIHAAMVMSNHLHIILTDLKGRRSHFMRDAMSGIARARNKDLERSDHFWDGRQYCDTILLDRDAEERKLLYTWLNPVVADLVERADQWPGFKIMPKDWGQTIRVPKPDVFFGRRSPEYVEFTPQPPPGYGHMSLEEVRAHFEGLLKQAEDALIAARAREKRRVKCLNDLVNLDPFSRPDSPSPTGTLSPRFATKNPQTMVAAIARERAFRSEYARQRERWLNGHKRVVFPCGTLWLRHNAPVTCQAHDPTEAGLACTM</sequence>
<dbReference type="SUPFAM" id="SSF143422">
    <property type="entry name" value="Transposase IS200-like"/>
    <property type="match status" value="1"/>
</dbReference>
<evidence type="ECO:0000313" key="2">
    <source>
        <dbReference type="EMBL" id="TXD41158.1"/>
    </source>
</evidence>
<evidence type="ECO:0000313" key="3">
    <source>
        <dbReference type="Proteomes" id="UP000321046"/>
    </source>
</evidence>
<dbReference type="InterPro" id="IPR036515">
    <property type="entry name" value="Transposase_17_sf"/>
</dbReference>
<organism evidence="2 3">
    <name type="scientific">Lujinxingia vulgaris</name>
    <dbReference type="NCBI Taxonomy" id="2600176"/>
    <lineage>
        <taxon>Bacteria</taxon>
        <taxon>Deltaproteobacteria</taxon>
        <taxon>Bradymonadales</taxon>
        <taxon>Lujinxingiaceae</taxon>
        <taxon>Lujinxingia</taxon>
    </lineage>
</organism>